<protein>
    <submittedName>
        <fullName evidence="5">Mycothiol acetyltransferase</fullName>
        <ecNumber evidence="5">2.3.1.189</ecNumber>
    </submittedName>
    <submittedName>
        <fullName evidence="4">Ribosomal-protein-alanine acetyltransferase</fullName>
    </submittedName>
</protein>
<dbReference type="Gene3D" id="3.40.630.30">
    <property type="match status" value="1"/>
</dbReference>
<comment type="caution">
    <text evidence="4">The sequence shown here is derived from an EMBL/GenBank/DDBJ whole genome shotgun (WGS) entry which is preliminary data.</text>
</comment>
<proteinExistence type="predicted"/>
<dbReference type="CDD" id="cd04301">
    <property type="entry name" value="NAT_SF"/>
    <property type="match status" value="1"/>
</dbReference>
<reference evidence="4 6" key="2">
    <citation type="journal article" date="2017" name="BMC Genomics">
        <title>Genomic analysis of methanogenic archaea reveals a shift towards energy conservation.</title>
        <authorList>
            <person name="Gilmore S.P."/>
            <person name="Henske J.K."/>
            <person name="Sexton J.A."/>
            <person name="Solomon K.V."/>
            <person name="Seppala S."/>
            <person name="Yoo J.I."/>
            <person name="Huyett L.M."/>
            <person name="Pressman A."/>
            <person name="Cogan J.Z."/>
            <person name="Kivenson V."/>
            <person name="Peng X."/>
            <person name="Tan Y."/>
            <person name="Valentine D.L."/>
            <person name="O'Malley M.A."/>
        </authorList>
    </citation>
    <scope>NUCLEOTIDE SEQUENCE [LARGE SCALE GENOMIC DNA]</scope>
    <source>
        <strain evidence="4 6">1R-7</strain>
    </source>
</reference>
<name>A0A2A2HC02_9EURY</name>
<keyword evidence="6" id="KW-1185">Reference proteome</keyword>
<dbReference type="AlphaFoldDB" id="A0A2A2HC02"/>
<evidence type="ECO:0000313" key="4">
    <source>
        <dbReference type="EMBL" id="PAV06763.1"/>
    </source>
</evidence>
<dbReference type="PROSITE" id="PS51186">
    <property type="entry name" value="GNAT"/>
    <property type="match status" value="1"/>
</dbReference>
<evidence type="ECO:0000313" key="5">
    <source>
        <dbReference type="EMBL" id="PWL08589.1"/>
    </source>
</evidence>
<dbReference type="GO" id="GO:0035447">
    <property type="term" value="F:mycothiol synthase activity"/>
    <property type="evidence" value="ECO:0007669"/>
    <property type="project" value="UniProtKB-EC"/>
</dbReference>
<keyword evidence="1 4" id="KW-0808">Transferase</keyword>
<dbReference type="GO" id="GO:0004596">
    <property type="term" value="F:protein-N-terminal amino-acid acetyltransferase activity"/>
    <property type="evidence" value="ECO:0007669"/>
    <property type="project" value="InterPro"/>
</dbReference>
<reference evidence="5 7" key="1">
    <citation type="submission" date="2016-04" db="EMBL/GenBank/DDBJ databases">
        <title>Genome sequence of Methanosphaera cuniculi DSM 4103.</title>
        <authorList>
            <person name="Poehlein A."/>
            <person name="Seedorf H."/>
            <person name="Daniel R."/>
        </authorList>
    </citation>
    <scope>NUCLEOTIDE SEQUENCE [LARGE SCALE GENOMIC DNA]</scope>
    <source>
        <strain evidence="5 7">DSM 4103</strain>
    </source>
</reference>
<evidence type="ECO:0000313" key="7">
    <source>
        <dbReference type="Proteomes" id="UP000246004"/>
    </source>
</evidence>
<dbReference type="SUPFAM" id="SSF55729">
    <property type="entry name" value="Acyl-CoA N-acyltransferases (Nat)"/>
    <property type="match status" value="1"/>
</dbReference>
<dbReference type="EC" id="2.3.1.189" evidence="5"/>
<dbReference type="Proteomes" id="UP000217528">
    <property type="component" value="Unassembled WGS sequence"/>
</dbReference>
<dbReference type="Proteomes" id="UP000246004">
    <property type="component" value="Unassembled WGS sequence"/>
</dbReference>
<dbReference type="PANTHER" id="PTHR23091">
    <property type="entry name" value="N-TERMINAL ACETYLTRANSFERASE"/>
    <property type="match status" value="1"/>
</dbReference>
<feature type="domain" description="N-acetyltransferase" evidence="3">
    <location>
        <begin position="1"/>
        <end position="143"/>
    </location>
</feature>
<dbReference type="Pfam" id="PF00583">
    <property type="entry name" value="Acetyltransf_1"/>
    <property type="match status" value="1"/>
</dbReference>
<accession>A0A2A2HC02</accession>
<dbReference type="NCBIfam" id="TIGR01575">
    <property type="entry name" value="rimI"/>
    <property type="match status" value="1"/>
</dbReference>
<dbReference type="RefSeq" id="WP_095609195.1">
    <property type="nucleotide sequence ID" value="NZ_CAUHCB010000003.1"/>
</dbReference>
<dbReference type="PANTHER" id="PTHR23091:SF4">
    <property type="entry name" value="N-TERMINAL AMINO-ACID N(ALPHA)-ACETYLTRANSFERASE NATA"/>
    <property type="match status" value="1"/>
</dbReference>
<dbReference type="InterPro" id="IPR016181">
    <property type="entry name" value="Acyl_CoA_acyltransferase"/>
</dbReference>
<evidence type="ECO:0000313" key="6">
    <source>
        <dbReference type="Proteomes" id="UP000217528"/>
    </source>
</evidence>
<dbReference type="EMBL" id="LMVN01000026">
    <property type="protein sequence ID" value="PAV06763.1"/>
    <property type="molecule type" value="Genomic_DNA"/>
</dbReference>
<dbReference type="InterPro" id="IPR045047">
    <property type="entry name" value="Ard1-like"/>
</dbReference>
<dbReference type="InterPro" id="IPR006464">
    <property type="entry name" value="AcTrfase_RimI/Ard1"/>
</dbReference>
<gene>
    <name evidence="5" type="primary">mshD</name>
    <name evidence="4" type="ORF">ASJ82_06315</name>
    <name evidence="5" type="ORF">MSCUN_05190</name>
</gene>
<dbReference type="InterPro" id="IPR000182">
    <property type="entry name" value="GNAT_dom"/>
</dbReference>
<organism evidence="4 6">
    <name type="scientific">Methanosphaera cuniculi</name>
    <dbReference type="NCBI Taxonomy" id="1077256"/>
    <lineage>
        <taxon>Archaea</taxon>
        <taxon>Methanobacteriati</taxon>
        <taxon>Methanobacteriota</taxon>
        <taxon>Methanomada group</taxon>
        <taxon>Methanobacteria</taxon>
        <taxon>Methanobacteriales</taxon>
        <taxon>Methanobacteriaceae</taxon>
        <taxon>Methanosphaera</taxon>
    </lineage>
</organism>
<keyword evidence="2 5" id="KW-0012">Acyltransferase</keyword>
<dbReference type="EMBL" id="LWMS01000011">
    <property type="protein sequence ID" value="PWL08589.1"/>
    <property type="molecule type" value="Genomic_DNA"/>
</dbReference>
<evidence type="ECO:0000259" key="3">
    <source>
        <dbReference type="PROSITE" id="PS51186"/>
    </source>
</evidence>
<dbReference type="OrthoDB" id="43754at2157"/>
<sequence length="147" mass="17091">MIIRDFKPTDLDEVIRIEYESFSEPYPIDIIMRLYEAGAGFLVAEISSNIVGYIIFWIKDGIGHIIVIAIDSNFRGMQIGTLLLQRAIEIFYVNDICDVKLEVKKSNIRAIHFYQQNGFRQIAEEDKYYSDGETAIIMLHKYEKKNT</sequence>
<evidence type="ECO:0000256" key="1">
    <source>
        <dbReference type="ARBA" id="ARBA00022679"/>
    </source>
</evidence>
<evidence type="ECO:0000256" key="2">
    <source>
        <dbReference type="ARBA" id="ARBA00023315"/>
    </source>
</evidence>
<dbReference type="GO" id="GO:0031415">
    <property type="term" value="C:NatA complex"/>
    <property type="evidence" value="ECO:0007669"/>
    <property type="project" value="InterPro"/>
</dbReference>